<dbReference type="InterPro" id="IPR000157">
    <property type="entry name" value="TIR_dom"/>
</dbReference>
<dbReference type="PROSITE" id="PS50104">
    <property type="entry name" value="TIR"/>
    <property type="match status" value="1"/>
</dbReference>
<dbReference type="Pfam" id="PF13676">
    <property type="entry name" value="TIR_2"/>
    <property type="match status" value="1"/>
</dbReference>
<sequence length="323" mass="35518">MRWDVFVSHASEDKESVAIPLAKALTARGLRVWLDRHELKIGDSLRQSVDEGLAKSRFGVVVLSEAFLSKRWPLWELNGLVAVERLGVKAILPVWHGIDHATLAKHSPMLADRVAGNTANGIDPLATAISTLVLAEPGGTPAVDTPSVGGRLLDLVRRDDRAALEEFLAVHPAVLRSALGRSWKEIRRGVRIEDTRIELCVGSFQLTPSTWRWRGVVLGSPSDPPVDQHGAVSEKLHGLAALAARMRSAPSRRNPLRLRDTSPDLRPNLPDFKPADFELIAVTGRRNTLGTEQLAALAEFNDLHHGFRVRTYDWLIDAATDPT</sequence>
<gene>
    <name evidence="2" type="ORF">GCM10010255_61920</name>
</gene>
<organism evidence="2 3">
    <name type="scientific">Streptomyces coeruleofuscus</name>
    <dbReference type="NCBI Taxonomy" id="66879"/>
    <lineage>
        <taxon>Bacteria</taxon>
        <taxon>Bacillati</taxon>
        <taxon>Actinomycetota</taxon>
        <taxon>Actinomycetes</taxon>
        <taxon>Kitasatosporales</taxon>
        <taxon>Streptomycetaceae</taxon>
        <taxon>Streptomyces</taxon>
    </lineage>
</organism>
<keyword evidence="3" id="KW-1185">Reference proteome</keyword>
<accession>A0ABP5W132</accession>
<evidence type="ECO:0000259" key="1">
    <source>
        <dbReference type="PROSITE" id="PS50104"/>
    </source>
</evidence>
<proteinExistence type="predicted"/>
<dbReference type="SUPFAM" id="SSF52200">
    <property type="entry name" value="Toll/Interleukin receptor TIR domain"/>
    <property type="match status" value="1"/>
</dbReference>
<evidence type="ECO:0000313" key="3">
    <source>
        <dbReference type="Proteomes" id="UP001499986"/>
    </source>
</evidence>
<name>A0ABP5W132_9ACTN</name>
<comment type="caution">
    <text evidence="2">The sequence shown here is derived from an EMBL/GenBank/DDBJ whole genome shotgun (WGS) entry which is preliminary data.</text>
</comment>
<dbReference type="SMART" id="SM00255">
    <property type="entry name" value="TIR"/>
    <property type="match status" value="1"/>
</dbReference>
<dbReference type="RefSeq" id="WP_086847135.1">
    <property type="nucleotide sequence ID" value="NZ_BAAASE010000009.1"/>
</dbReference>
<protein>
    <recommendedName>
        <fullName evidence="1">TIR domain-containing protein</fullName>
    </recommendedName>
</protein>
<feature type="domain" description="TIR" evidence="1">
    <location>
        <begin position="1"/>
        <end position="122"/>
    </location>
</feature>
<reference evidence="3" key="1">
    <citation type="journal article" date="2019" name="Int. J. Syst. Evol. Microbiol.">
        <title>The Global Catalogue of Microorganisms (GCM) 10K type strain sequencing project: providing services to taxonomists for standard genome sequencing and annotation.</title>
        <authorList>
            <consortium name="The Broad Institute Genomics Platform"/>
            <consortium name="The Broad Institute Genome Sequencing Center for Infectious Disease"/>
            <person name="Wu L."/>
            <person name="Ma J."/>
        </authorList>
    </citation>
    <scope>NUCLEOTIDE SEQUENCE [LARGE SCALE GENOMIC DNA]</scope>
    <source>
        <strain evidence="3">JCM 4358</strain>
    </source>
</reference>
<dbReference type="EMBL" id="BAAASE010000009">
    <property type="protein sequence ID" value="GAA2415369.1"/>
    <property type="molecule type" value="Genomic_DNA"/>
</dbReference>
<dbReference type="Gene3D" id="3.40.50.10140">
    <property type="entry name" value="Toll/interleukin-1 receptor homology (TIR) domain"/>
    <property type="match status" value="1"/>
</dbReference>
<dbReference type="InterPro" id="IPR035897">
    <property type="entry name" value="Toll_tir_struct_dom_sf"/>
</dbReference>
<evidence type="ECO:0000313" key="2">
    <source>
        <dbReference type="EMBL" id="GAA2415369.1"/>
    </source>
</evidence>
<dbReference type="Proteomes" id="UP001499986">
    <property type="component" value="Unassembled WGS sequence"/>
</dbReference>